<protein>
    <submittedName>
        <fullName evidence="2">NHL repeat-containing protein</fullName>
    </submittedName>
</protein>
<feature type="chain" id="PRO_5043665976" evidence="1">
    <location>
        <begin position="23"/>
        <end position="673"/>
    </location>
</feature>
<dbReference type="SUPFAM" id="SSF63825">
    <property type="entry name" value="YWTD domain"/>
    <property type="match status" value="2"/>
</dbReference>
<dbReference type="InterPro" id="IPR011042">
    <property type="entry name" value="6-blade_b-propeller_TolB-like"/>
</dbReference>
<dbReference type="EMBL" id="JAOPGA020000421">
    <property type="protein sequence ID" value="KAL0478524.1"/>
    <property type="molecule type" value="Genomic_DNA"/>
</dbReference>
<evidence type="ECO:0000256" key="1">
    <source>
        <dbReference type="SAM" id="SignalP"/>
    </source>
</evidence>
<keyword evidence="3" id="KW-1185">Reference proteome</keyword>
<gene>
    <name evidence="2" type="ORF">AKO1_008206</name>
</gene>
<name>A0AAW2YN99_9EUKA</name>
<dbReference type="Gene3D" id="2.120.10.30">
    <property type="entry name" value="TolB, C-terminal domain"/>
    <property type="match status" value="4"/>
</dbReference>
<comment type="caution">
    <text evidence="2">The sequence shown here is derived from an EMBL/GenBank/DDBJ whole genome shotgun (WGS) entry which is preliminary data.</text>
</comment>
<dbReference type="InterPro" id="IPR011041">
    <property type="entry name" value="Quinoprot_gluc/sorb_DH_b-prop"/>
</dbReference>
<feature type="non-terminal residue" evidence="2">
    <location>
        <position position="673"/>
    </location>
</feature>
<dbReference type="AlphaFoldDB" id="A0AAW2YN99"/>
<feature type="signal peptide" evidence="1">
    <location>
        <begin position="1"/>
        <end position="22"/>
    </location>
</feature>
<keyword evidence="1" id="KW-0732">Signal</keyword>
<dbReference type="PANTHER" id="PTHR46388">
    <property type="entry name" value="NHL REPEAT-CONTAINING PROTEIN 2"/>
    <property type="match status" value="1"/>
</dbReference>
<dbReference type="PANTHER" id="PTHR46388:SF2">
    <property type="entry name" value="NHL REPEAT-CONTAINING PROTEIN 2"/>
    <property type="match status" value="1"/>
</dbReference>
<dbReference type="SUPFAM" id="SSF50952">
    <property type="entry name" value="Soluble quinoprotein glucose dehydrogenase"/>
    <property type="match status" value="1"/>
</dbReference>
<reference evidence="2 3" key="1">
    <citation type="submission" date="2024-03" db="EMBL/GenBank/DDBJ databases">
        <title>The Acrasis kona genome and developmental transcriptomes reveal deep origins of eukaryotic multicellular pathways.</title>
        <authorList>
            <person name="Sheikh S."/>
            <person name="Fu C.-J."/>
            <person name="Brown M.W."/>
            <person name="Baldauf S.L."/>
        </authorList>
    </citation>
    <scope>NUCLEOTIDE SEQUENCE [LARGE SCALE GENOMIC DNA]</scope>
    <source>
        <strain evidence="2 3">ATCC MYA-3509</strain>
    </source>
</reference>
<evidence type="ECO:0000313" key="2">
    <source>
        <dbReference type="EMBL" id="KAL0478524.1"/>
    </source>
</evidence>
<evidence type="ECO:0000313" key="3">
    <source>
        <dbReference type="Proteomes" id="UP001431209"/>
    </source>
</evidence>
<accession>A0AAW2YN99</accession>
<organism evidence="2 3">
    <name type="scientific">Acrasis kona</name>
    <dbReference type="NCBI Taxonomy" id="1008807"/>
    <lineage>
        <taxon>Eukaryota</taxon>
        <taxon>Discoba</taxon>
        <taxon>Heterolobosea</taxon>
        <taxon>Tetramitia</taxon>
        <taxon>Eutetramitia</taxon>
        <taxon>Acrasidae</taxon>
        <taxon>Acrasis</taxon>
    </lineage>
</organism>
<proteinExistence type="predicted"/>
<sequence>MQRIGLTRFVLLTMILSYVASADLIFPFVGNSSTLGYGGDNGLSTNAISNAPKGLIFNKDSNKLYYSDTGNNLLRVVDKNTNLVSTVVGATVGPALSAYVFQPYSVGVDPTRNLVYFGTMFTIHVLNRTSNMVTRVAGIHPYSGYSGDGGPAVSAKIQGVFSIVVDSKNNLVYFSDILNDVVRVINRTSGIITTFAGTTSGYSGDNGPASSAQFRRPTGLLLFNNILYVSDRGNHVIRGIDLTTNIVTTIYGVGISGFDGDGGPASNAKFNFPSTISYDSKHRSNYCVRAVNLTSNVITTVLGTPTSSGVPNDNVVATSNSYNLILGANYDPSTDSLYIVDYSNNIVQVMDCSTRIARNFAGTGNAGFIDNVLATSSEIYFPFCAVPDPSTNQVYIADYVNNVVRSVNRSSNFITTAVGNYQSTVDGYSSVAHDPVNNMIYFAMSAYGLIKVMNVTSNEIKSFAGIHDKFTVGWASNNVPSLSLLNELGHLAFDRVNNLLYIASKGGQVVQYVNCTTNMLYVAAGTSSPGYSGDNGDALSAQLQNPIGITIDNVNNAVYFSDNGNNVIRKINRVNNIITTIAGSGSPGFSGDGGLAVNAALNNPNALSYNHLTNILYISDTSNHVIRAVNITSGIITTVAGVGTSSGYSGDYSLPTNALLNSPDGLLVDSSRN</sequence>
<dbReference type="Proteomes" id="UP001431209">
    <property type="component" value="Unassembled WGS sequence"/>
</dbReference>